<evidence type="ECO:0000313" key="2">
    <source>
        <dbReference type="EMBL" id="PNV65759.1"/>
    </source>
</evidence>
<dbReference type="Proteomes" id="UP000236488">
    <property type="component" value="Unassembled WGS sequence"/>
</dbReference>
<sequence length="453" mass="46752">MGGAGSDELGFDGASGEECAPRAVGTTGVSDEGSCATACAPSLVPDALDADEVRAGVGDGAFAEAGEDAGADGVAEVDEYALPAAEAEAEAEARARALAEHNALARVFDDVRAQSANSRLVTPARWAEIGLVPAHLTPDEFEMLVYEYLEDDRAARAEAAAAAAELEPAPVFRTATRAVGIPAFLRSADGESEGVEEEAGEPARASQDEEMCEAGDGEPVGRGDAGAIGGGTEGDAAGAKSSGDPDGASSPDGSGGAGSPDDLGRSGSLDGAVGSGGFGGSGSVGDSDDPFAGLNIPAGYRLEEIEGEYVLVETGEGEDDVELDIDCEHIATLVGAHSYYVYDRTIMTDTYAHWAFLAAEDDRVVTFVECVREDSRVYPRPLAASSLKNPPFRMTDEDIAATWEAVQASGEHPDIERTVASNGDVYFFSTNHLSPAYAASLAEWDAVERRLHM</sequence>
<accession>A0A2K2U664</accession>
<name>A0A2K2U664_9ACTN</name>
<feature type="compositionally biased region" description="Gly residues" evidence="1">
    <location>
        <begin position="218"/>
        <end position="233"/>
    </location>
</feature>
<gene>
    <name evidence="2" type="ORF">C2L80_04950</name>
</gene>
<feature type="compositionally biased region" description="Acidic residues" evidence="1">
    <location>
        <begin position="190"/>
        <end position="200"/>
    </location>
</feature>
<feature type="compositionally biased region" description="Gly residues" evidence="1">
    <location>
        <begin position="273"/>
        <end position="283"/>
    </location>
</feature>
<evidence type="ECO:0000313" key="3">
    <source>
        <dbReference type="Proteomes" id="UP000236488"/>
    </source>
</evidence>
<protein>
    <submittedName>
        <fullName evidence="2">Uncharacterized protein</fullName>
    </submittedName>
</protein>
<feature type="region of interest" description="Disordered" evidence="1">
    <location>
        <begin position="188"/>
        <end position="290"/>
    </location>
</feature>
<evidence type="ECO:0000256" key="1">
    <source>
        <dbReference type="SAM" id="MobiDB-lite"/>
    </source>
</evidence>
<comment type="caution">
    <text evidence="2">The sequence shown here is derived from an EMBL/GenBank/DDBJ whole genome shotgun (WGS) entry which is preliminary data.</text>
</comment>
<dbReference type="EMBL" id="PPEL01000018">
    <property type="protein sequence ID" value="PNV65759.1"/>
    <property type="molecule type" value="Genomic_DNA"/>
</dbReference>
<organism evidence="2 3">
    <name type="scientific">Rubneribacter badeniensis</name>
    <dbReference type="NCBI Taxonomy" id="2070688"/>
    <lineage>
        <taxon>Bacteria</taxon>
        <taxon>Bacillati</taxon>
        <taxon>Actinomycetota</taxon>
        <taxon>Coriobacteriia</taxon>
        <taxon>Eggerthellales</taxon>
        <taxon>Eggerthellaceae</taxon>
        <taxon>Rubneribacter</taxon>
    </lineage>
</organism>
<reference evidence="2 3" key="1">
    <citation type="journal article" date="2018" name="Int. J. Syst. Evol. Microbiol.">
        <title>Rubneribacter badeniensis gen. nov., sp. nov. and Enteroscipio rubneri gen. nov., sp. nov., new members of the Eggerthellaceae isolated from human faeces.</title>
        <authorList>
            <person name="Danylec N."/>
            <person name="Gobl A."/>
            <person name="Stoll D.A."/>
            <person name="Hetzer B."/>
            <person name="Kulling S.E."/>
            <person name="Huch M."/>
        </authorList>
    </citation>
    <scope>NUCLEOTIDE SEQUENCE [LARGE SCALE GENOMIC DNA]</scope>
    <source>
        <strain evidence="2 3">ResAG-85</strain>
    </source>
</reference>
<dbReference type="AlphaFoldDB" id="A0A2K2U664"/>
<proteinExistence type="predicted"/>
<keyword evidence="3" id="KW-1185">Reference proteome</keyword>
<feature type="region of interest" description="Disordered" evidence="1">
    <location>
        <begin position="1"/>
        <end position="35"/>
    </location>
</feature>
<feature type="compositionally biased region" description="Low complexity" evidence="1">
    <location>
        <begin position="234"/>
        <end position="252"/>
    </location>
</feature>